<dbReference type="EMBL" id="MT144050">
    <property type="protein sequence ID" value="QJA47596.1"/>
    <property type="molecule type" value="Genomic_DNA"/>
</dbReference>
<sequence>MADCPYCHIQSGGIHEDGCPYKPETQYELQRLRDQVAELEAEIKHLTLQLEFCREKFKRFFDTVEDSTPTL</sequence>
<evidence type="ECO:0000313" key="2">
    <source>
        <dbReference type="EMBL" id="QJA47596.1"/>
    </source>
</evidence>
<evidence type="ECO:0000313" key="3">
    <source>
        <dbReference type="EMBL" id="QJH97354.1"/>
    </source>
</evidence>
<name>A0A6H1ZI49_9ZZZZ</name>
<evidence type="ECO:0000256" key="1">
    <source>
        <dbReference type="SAM" id="Coils"/>
    </source>
</evidence>
<dbReference type="AlphaFoldDB" id="A0A6H1ZI49"/>
<proteinExistence type="predicted"/>
<organism evidence="2">
    <name type="scientific">viral metagenome</name>
    <dbReference type="NCBI Taxonomy" id="1070528"/>
    <lineage>
        <taxon>unclassified sequences</taxon>
        <taxon>metagenomes</taxon>
        <taxon>organismal metagenomes</taxon>
    </lineage>
</organism>
<dbReference type="EMBL" id="MT144684">
    <property type="protein sequence ID" value="QJH97354.1"/>
    <property type="molecule type" value="Genomic_DNA"/>
</dbReference>
<keyword evidence="1" id="KW-0175">Coiled coil</keyword>
<feature type="coiled-coil region" evidence="1">
    <location>
        <begin position="22"/>
        <end position="56"/>
    </location>
</feature>
<accession>A0A6H1ZI49</accession>
<gene>
    <name evidence="2" type="ORF">TM448A00705_0010</name>
    <name evidence="3" type="ORF">TM448B01003_0005</name>
</gene>
<reference evidence="2" key="1">
    <citation type="submission" date="2020-03" db="EMBL/GenBank/DDBJ databases">
        <title>The deep terrestrial virosphere.</title>
        <authorList>
            <person name="Holmfeldt K."/>
            <person name="Nilsson E."/>
            <person name="Simone D."/>
            <person name="Lopez-Fernandez M."/>
            <person name="Wu X."/>
            <person name="de Brujin I."/>
            <person name="Lundin D."/>
            <person name="Andersson A."/>
            <person name="Bertilsson S."/>
            <person name="Dopson M."/>
        </authorList>
    </citation>
    <scope>NUCLEOTIDE SEQUENCE</scope>
    <source>
        <strain evidence="2">TM448A00705</strain>
        <strain evidence="3">TM448B01003</strain>
    </source>
</reference>
<protein>
    <submittedName>
        <fullName evidence="2">Uncharacterized protein</fullName>
    </submittedName>
</protein>